<evidence type="ECO:0000313" key="3">
    <source>
        <dbReference type="Proteomes" id="UP001176429"/>
    </source>
</evidence>
<proteinExistence type="predicted"/>
<comment type="caution">
    <text evidence="2">The sequence shown here is derived from an EMBL/GenBank/DDBJ whole genome shotgun (WGS) entry which is preliminary data.</text>
</comment>
<evidence type="ECO:0000313" key="2">
    <source>
        <dbReference type="EMBL" id="MDO7876065.1"/>
    </source>
</evidence>
<protein>
    <submittedName>
        <fullName evidence="2">Uncharacterized protein</fullName>
    </submittedName>
</protein>
<sequence length="194" mass="21638">MTTTPTRLLPLLGLALLTSFATLAQPTGKAAQGRKKYMFPQKDAESAYVQNVTKNTEEDQDVDGSFTRLGYRPYADMLAEITELKRIHNWADTTFQRRLAALPPGGALLVTIHRQGAKYANLEYLTLTATSKDGNPVFNQALPATPGRFFGRDLYQAQRLIPFPKIEPQTLNVSIRDAKLYQTFEYVVTVPAAQ</sequence>
<dbReference type="EMBL" id="JAUQSY010000009">
    <property type="protein sequence ID" value="MDO7876065.1"/>
    <property type="molecule type" value="Genomic_DNA"/>
</dbReference>
<feature type="chain" id="PRO_5047413962" evidence="1">
    <location>
        <begin position="25"/>
        <end position="194"/>
    </location>
</feature>
<organism evidence="2 3">
    <name type="scientific">Hymenobacter aranciens</name>
    <dbReference type="NCBI Taxonomy" id="3063996"/>
    <lineage>
        <taxon>Bacteria</taxon>
        <taxon>Pseudomonadati</taxon>
        <taxon>Bacteroidota</taxon>
        <taxon>Cytophagia</taxon>
        <taxon>Cytophagales</taxon>
        <taxon>Hymenobacteraceae</taxon>
        <taxon>Hymenobacter</taxon>
    </lineage>
</organism>
<evidence type="ECO:0000256" key="1">
    <source>
        <dbReference type="SAM" id="SignalP"/>
    </source>
</evidence>
<accession>A0ABT9BCS0</accession>
<gene>
    <name evidence="2" type="ORF">Q5H93_15075</name>
</gene>
<keyword evidence="3" id="KW-1185">Reference proteome</keyword>
<reference evidence="2" key="1">
    <citation type="submission" date="2023-07" db="EMBL/GenBank/DDBJ databases">
        <authorList>
            <person name="Kim M.K."/>
        </authorList>
    </citation>
    <scope>NUCLEOTIDE SEQUENCE</scope>
    <source>
        <strain evidence="2">ASUV-10-1</strain>
    </source>
</reference>
<feature type="signal peptide" evidence="1">
    <location>
        <begin position="1"/>
        <end position="24"/>
    </location>
</feature>
<dbReference type="Proteomes" id="UP001176429">
    <property type="component" value="Unassembled WGS sequence"/>
</dbReference>
<keyword evidence="1" id="KW-0732">Signal</keyword>
<name>A0ABT9BCS0_9BACT</name>
<dbReference type="RefSeq" id="WP_305007407.1">
    <property type="nucleotide sequence ID" value="NZ_JAUQSY010000009.1"/>
</dbReference>